<keyword evidence="10 15" id="KW-0798">TonB box</keyword>
<feature type="chain" id="PRO_5008632494" evidence="16">
    <location>
        <begin position="23"/>
        <end position="700"/>
    </location>
</feature>
<evidence type="ECO:0000256" key="11">
    <source>
        <dbReference type="ARBA" id="ARBA00023136"/>
    </source>
</evidence>
<keyword evidence="11 14" id="KW-0472">Membrane</keyword>
<dbReference type="STRING" id="688.A6E04_05005"/>
<evidence type="ECO:0000256" key="8">
    <source>
        <dbReference type="ARBA" id="ARBA00023004"/>
    </source>
</evidence>
<evidence type="ECO:0000256" key="12">
    <source>
        <dbReference type="ARBA" id="ARBA00023170"/>
    </source>
</evidence>
<dbReference type="InterPro" id="IPR000531">
    <property type="entry name" value="Beta-barrel_TonB"/>
</dbReference>
<evidence type="ECO:0000256" key="2">
    <source>
        <dbReference type="ARBA" id="ARBA00009810"/>
    </source>
</evidence>
<organism evidence="19 20">
    <name type="scientific">Aliivibrio logei</name>
    <name type="common">Vibrio logei</name>
    <dbReference type="NCBI Taxonomy" id="688"/>
    <lineage>
        <taxon>Bacteria</taxon>
        <taxon>Pseudomonadati</taxon>
        <taxon>Pseudomonadota</taxon>
        <taxon>Gammaproteobacteria</taxon>
        <taxon>Vibrionales</taxon>
        <taxon>Vibrionaceae</taxon>
        <taxon>Aliivibrio</taxon>
    </lineage>
</organism>
<keyword evidence="6 14" id="KW-0812">Transmembrane</keyword>
<evidence type="ECO:0000256" key="3">
    <source>
        <dbReference type="ARBA" id="ARBA00022448"/>
    </source>
</evidence>
<dbReference type="RefSeq" id="WP_065609787.1">
    <property type="nucleotide sequence ID" value="NZ_CAWMPN010000004.1"/>
</dbReference>
<dbReference type="Gene3D" id="2.170.130.10">
    <property type="entry name" value="TonB-dependent receptor, plug domain"/>
    <property type="match status" value="1"/>
</dbReference>
<feature type="domain" description="TonB-dependent receptor plug" evidence="18">
    <location>
        <begin position="57"/>
        <end position="154"/>
    </location>
</feature>
<dbReference type="PANTHER" id="PTHR32552:SF68">
    <property type="entry name" value="FERRICHROME OUTER MEMBRANE TRANSPORTER_PHAGE RECEPTOR"/>
    <property type="match status" value="1"/>
</dbReference>
<keyword evidence="4 14" id="KW-1134">Transmembrane beta strand</keyword>
<keyword evidence="12" id="KW-0675">Receptor</keyword>
<evidence type="ECO:0000256" key="1">
    <source>
        <dbReference type="ARBA" id="ARBA00004571"/>
    </source>
</evidence>
<keyword evidence="3 14" id="KW-0813">Transport</keyword>
<feature type="signal peptide" evidence="16">
    <location>
        <begin position="1"/>
        <end position="22"/>
    </location>
</feature>
<evidence type="ECO:0000256" key="5">
    <source>
        <dbReference type="ARBA" id="ARBA00022496"/>
    </source>
</evidence>
<keyword evidence="5" id="KW-0410">Iron transport</keyword>
<comment type="caution">
    <text evidence="19">The sequence shown here is derived from an EMBL/GenBank/DDBJ whole genome shotgun (WGS) entry which is preliminary data.</text>
</comment>
<dbReference type="SUPFAM" id="SSF56935">
    <property type="entry name" value="Porins"/>
    <property type="match status" value="1"/>
</dbReference>
<comment type="subcellular location">
    <subcellularLocation>
        <location evidence="1 14">Cell outer membrane</location>
        <topology evidence="1 14">Multi-pass membrane protein</topology>
    </subcellularLocation>
</comment>
<evidence type="ECO:0000313" key="20">
    <source>
        <dbReference type="Proteomes" id="UP000093523"/>
    </source>
</evidence>
<dbReference type="Gene3D" id="2.40.170.20">
    <property type="entry name" value="TonB-dependent receptor, beta-barrel domain"/>
    <property type="match status" value="1"/>
</dbReference>
<keyword evidence="7 16" id="KW-0732">Signal</keyword>
<dbReference type="GO" id="GO:0009279">
    <property type="term" value="C:cell outer membrane"/>
    <property type="evidence" value="ECO:0007669"/>
    <property type="project" value="UniProtKB-SubCell"/>
</dbReference>
<comment type="similarity">
    <text evidence="2 14 15">Belongs to the TonB-dependent receptor family.</text>
</comment>
<dbReference type="InterPro" id="IPR039426">
    <property type="entry name" value="TonB-dep_rcpt-like"/>
</dbReference>
<keyword evidence="9" id="KW-0406">Ion transport</keyword>
<dbReference type="GO" id="GO:0015344">
    <property type="term" value="F:siderophore uptake transmembrane transporter activity"/>
    <property type="evidence" value="ECO:0007669"/>
    <property type="project" value="TreeGrafter"/>
</dbReference>
<dbReference type="Pfam" id="PF00593">
    <property type="entry name" value="TonB_dep_Rec_b-barrel"/>
    <property type="match status" value="1"/>
</dbReference>
<evidence type="ECO:0000256" key="16">
    <source>
        <dbReference type="SAM" id="SignalP"/>
    </source>
</evidence>
<dbReference type="NCBIfam" id="TIGR01783">
    <property type="entry name" value="TonB-siderophor"/>
    <property type="match status" value="1"/>
</dbReference>
<dbReference type="EMBL" id="MAJU01000004">
    <property type="protein sequence ID" value="OCH23266.1"/>
    <property type="molecule type" value="Genomic_DNA"/>
</dbReference>
<dbReference type="InterPro" id="IPR012910">
    <property type="entry name" value="Plug_dom"/>
</dbReference>
<evidence type="ECO:0000256" key="13">
    <source>
        <dbReference type="ARBA" id="ARBA00023237"/>
    </source>
</evidence>
<proteinExistence type="inferred from homology"/>
<dbReference type="OrthoDB" id="127311at2"/>
<gene>
    <name evidence="19" type="ORF">A6E04_05005</name>
</gene>
<dbReference type="CDD" id="cd01347">
    <property type="entry name" value="ligand_gated_channel"/>
    <property type="match status" value="1"/>
</dbReference>
<reference evidence="19 20" key="1">
    <citation type="submission" date="2016-06" db="EMBL/GenBank/DDBJ databases">
        <authorList>
            <person name="Kjaerup R.B."/>
            <person name="Dalgaard T.S."/>
            <person name="Juul-Madsen H.R."/>
        </authorList>
    </citation>
    <scope>NUCLEOTIDE SEQUENCE [LARGE SCALE GENOMIC DNA]</scope>
    <source>
        <strain evidence="19 20">1S159</strain>
    </source>
</reference>
<dbReference type="PANTHER" id="PTHR32552">
    <property type="entry name" value="FERRICHROME IRON RECEPTOR-RELATED"/>
    <property type="match status" value="1"/>
</dbReference>
<evidence type="ECO:0000256" key="4">
    <source>
        <dbReference type="ARBA" id="ARBA00022452"/>
    </source>
</evidence>
<dbReference type="Proteomes" id="UP000093523">
    <property type="component" value="Unassembled WGS sequence"/>
</dbReference>
<protein>
    <submittedName>
        <fullName evidence="19">Ligand-gated channel protein</fullName>
    </submittedName>
</protein>
<name>A0A1B9P428_ALILO</name>
<dbReference type="GO" id="GO:0038023">
    <property type="term" value="F:signaling receptor activity"/>
    <property type="evidence" value="ECO:0007669"/>
    <property type="project" value="InterPro"/>
</dbReference>
<keyword evidence="13 14" id="KW-0998">Cell outer membrane</keyword>
<feature type="domain" description="TonB-dependent receptor-like beta-barrel" evidence="17">
    <location>
        <begin position="237"/>
        <end position="659"/>
    </location>
</feature>
<dbReference type="InterPro" id="IPR010105">
    <property type="entry name" value="TonB_sidphr_rcpt"/>
</dbReference>
<dbReference type="Pfam" id="PF07715">
    <property type="entry name" value="Plug"/>
    <property type="match status" value="1"/>
</dbReference>
<dbReference type="GO" id="GO:0015891">
    <property type="term" value="P:siderophore transport"/>
    <property type="evidence" value="ECO:0007669"/>
    <property type="project" value="InterPro"/>
</dbReference>
<dbReference type="AlphaFoldDB" id="A0A1B9P428"/>
<evidence type="ECO:0000256" key="14">
    <source>
        <dbReference type="PROSITE-ProRule" id="PRU01360"/>
    </source>
</evidence>
<evidence type="ECO:0000256" key="10">
    <source>
        <dbReference type="ARBA" id="ARBA00023077"/>
    </source>
</evidence>
<evidence type="ECO:0000256" key="15">
    <source>
        <dbReference type="RuleBase" id="RU003357"/>
    </source>
</evidence>
<evidence type="ECO:0000256" key="7">
    <source>
        <dbReference type="ARBA" id="ARBA00022729"/>
    </source>
</evidence>
<evidence type="ECO:0000259" key="18">
    <source>
        <dbReference type="Pfam" id="PF07715"/>
    </source>
</evidence>
<dbReference type="InterPro" id="IPR037066">
    <property type="entry name" value="Plug_dom_sf"/>
</dbReference>
<evidence type="ECO:0000259" key="17">
    <source>
        <dbReference type="Pfam" id="PF00593"/>
    </source>
</evidence>
<accession>A0A1B9P428</accession>
<evidence type="ECO:0000256" key="6">
    <source>
        <dbReference type="ARBA" id="ARBA00022692"/>
    </source>
</evidence>
<evidence type="ECO:0000313" key="19">
    <source>
        <dbReference type="EMBL" id="OCH23266.1"/>
    </source>
</evidence>
<keyword evidence="8" id="KW-0408">Iron</keyword>
<dbReference type="PROSITE" id="PS52016">
    <property type="entry name" value="TONB_DEPENDENT_REC_3"/>
    <property type="match status" value="1"/>
</dbReference>
<dbReference type="InterPro" id="IPR036942">
    <property type="entry name" value="Beta-barrel_TonB_sf"/>
</dbReference>
<sequence length="700" mass="77523">MFSKSQLALVIGAVLSTPLAYAETDASTTDEHMVVTGRDYGYKADTNSTSMRMEATQLETPGQVTVIDEQIIDEQRASTLGEVLKNDASIGAGATTRNREQFTLRGFGLSSSSGFLRDGKQHWSHYRQPIELLERVEVLKGPSGLLYGQSAPGGLVNMVAKKPTYETQVNISQDLGSNNNSRTTADVSGSLNDAQTLRGRAIVSKQTYNSWREYSDGTVPSTERFVGGLFLDYDVTEDVTVSLHYDRTIDDGSVDSGAYIKDGKTVIGDEHIWDAQWSKIENDVENIGIDVAANLTETWRINASYNYQDFNRHDVESFPKEETYDPTTGSYTQGGSDRTDKWVFQTASIDLIGEFDALGVSHQMLLGSNWLGYSYDRLEYSFNSTTATVGEPAEAPVRNPNKDPRDTSSEYNNWGFYAQDMITFNDQWQALVGVRFDRQVEEGLAEEATSPKFAVIYHPTDTGSIYATYSESFEMQGEVSGSEYVNDGQKLDPLRGKLYELGTKWELMDNQLFVSGAVFDITQENSTIDVDLGNGQKEKTQSGERVHRGAELALQGFITEKLSMSGSATYLDAEYAKDEKYQGNRPADVPEYSATVWTRYAFTNNTDANLGAIYVGERYGDAANTFKKDGYTRFDLGLSHTVKYDQDLTFVARFNVENVLDTDYLAGGGSTGKNGYETDGASNVVIGEGRNYMATLQVKY</sequence>
<evidence type="ECO:0000256" key="9">
    <source>
        <dbReference type="ARBA" id="ARBA00023065"/>
    </source>
</evidence>